<sequence length="143" mass="15582">MSKVPPVWDVDFTKLLGEFKVPGVDLDAVLQAQRKNIEALTAANRTAAEGVQAFARRQGEIIRQNLAELQAQFSNAVSTGAPEEKLAKQTELAKVTFEKAIADMKELAELLAKSNTEAAEIVSKRVSASFDELKSVLKTPAKR</sequence>
<gene>
    <name evidence="2" type="ORF">P409_10225</name>
</gene>
<protein>
    <submittedName>
        <fullName evidence="2">Phasin</fullName>
    </submittedName>
</protein>
<feature type="domain" description="Phasin" evidence="1">
    <location>
        <begin position="29"/>
        <end position="126"/>
    </location>
</feature>
<dbReference type="AlphaFoldDB" id="A0A0A0DBS6"/>
<proteinExistence type="predicted"/>
<evidence type="ECO:0000313" key="2">
    <source>
        <dbReference type="EMBL" id="KGM34422.1"/>
    </source>
</evidence>
<name>A0A0A0DBS6_9PROT</name>
<accession>A0A0A0DBS6</accession>
<dbReference type="NCBIfam" id="TIGR01841">
    <property type="entry name" value="phasin"/>
    <property type="match status" value="1"/>
</dbReference>
<dbReference type="InterPro" id="IPR010127">
    <property type="entry name" value="Phasin_subfam-1"/>
</dbReference>
<dbReference type="Proteomes" id="UP000029995">
    <property type="component" value="Unassembled WGS sequence"/>
</dbReference>
<reference evidence="2 3" key="1">
    <citation type="submission" date="2014-01" db="EMBL/GenBank/DDBJ databases">
        <title>Genome sequence determination for a cystic fibrosis isolate, Inquilinus limosus.</title>
        <authorList>
            <person name="Pino M."/>
            <person name="Di Conza J."/>
            <person name="Gutkind G."/>
        </authorList>
    </citation>
    <scope>NUCLEOTIDE SEQUENCE [LARGE SCALE GENOMIC DNA]</scope>
    <source>
        <strain evidence="2 3">MP06</strain>
    </source>
</reference>
<evidence type="ECO:0000313" key="3">
    <source>
        <dbReference type="Proteomes" id="UP000029995"/>
    </source>
</evidence>
<dbReference type="InterPro" id="IPR018968">
    <property type="entry name" value="Phasin"/>
</dbReference>
<dbReference type="OrthoDB" id="9812006at2"/>
<organism evidence="2 3">
    <name type="scientific">Inquilinus limosus MP06</name>
    <dbReference type="NCBI Taxonomy" id="1398085"/>
    <lineage>
        <taxon>Bacteria</taxon>
        <taxon>Pseudomonadati</taxon>
        <taxon>Pseudomonadota</taxon>
        <taxon>Alphaproteobacteria</taxon>
        <taxon>Rhodospirillales</taxon>
        <taxon>Rhodospirillaceae</taxon>
        <taxon>Inquilinus</taxon>
    </lineage>
</organism>
<dbReference type="RefSeq" id="WP_034835085.1">
    <property type="nucleotide sequence ID" value="NZ_JANX01000093.1"/>
</dbReference>
<dbReference type="EMBL" id="JANX01000093">
    <property type="protein sequence ID" value="KGM34422.1"/>
    <property type="molecule type" value="Genomic_DNA"/>
</dbReference>
<dbReference type="Pfam" id="PF09361">
    <property type="entry name" value="Phasin_2"/>
    <property type="match status" value="1"/>
</dbReference>
<comment type="caution">
    <text evidence="2">The sequence shown here is derived from an EMBL/GenBank/DDBJ whole genome shotgun (WGS) entry which is preliminary data.</text>
</comment>
<evidence type="ECO:0000259" key="1">
    <source>
        <dbReference type="Pfam" id="PF09361"/>
    </source>
</evidence>